<dbReference type="InterPro" id="IPR011251">
    <property type="entry name" value="Luciferase-like_dom"/>
</dbReference>
<protein>
    <submittedName>
        <fullName evidence="5">LLM class flavin-dependent oxidoreductase</fullName>
    </submittedName>
</protein>
<dbReference type="AlphaFoldDB" id="A0A5S4G3Z1"/>
<dbReference type="InterPro" id="IPR050766">
    <property type="entry name" value="Bact_Lucif_Oxidored"/>
</dbReference>
<dbReference type="OrthoDB" id="9776438at2"/>
<dbReference type="InterPro" id="IPR036661">
    <property type="entry name" value="Luciferase-like_sf"/>
</dbReference>
<feature type="domain" description="Luciferase-like" evidence="4">
    <location>
        <begin position="11"/>
        <end position="301"/>
    </location>
</feature>
<dbReference type="Pfam" id="PF00296">
    <property type="entry name" value="Bac_luciferase"/>
    <property type="match status" value="1"/>
</dbReference>
<dbReference type="GO" id="GO:0004497">
    <property type="term" value="F:monooxygenase activity"/>
    <property type="evidence" value="ECO:0007669"/>
    <property type="project" value="UniProtKB-KW"/>
</dbReference>
<keyword evidence="6" id="KW-1185">Reference proteome</keyword>
<dbReference type="Proteomes" id="UP000306628">
    <property type="component" value="Unassembled WGS sequence"/>
</dbReference>
<dbReference type="GO" id="GO:0016705">
    <property type="term" value="F:oxidoreductase activity, acting on paired donors, with incorporation or reduction of molecular oxygen"/>
    <property type="evidence" value="ECO:0007669"/>
    <property type="project" value="InterPro"/>
</dbReference>
<keyword evidence="2" id="KW-0503">Monooxygenase</keyword>
<evidence type="ECO:0000259" key="4">
    <source>
        <dbReference type="Pfam" id="PF00296"/>
    </source>
</evidence>
<keyword evidence="1" id="KW-0560">Oxidoreductase</keyword>
<reference evidence="5 6" key="1">
    <citation type="submission" date="2019-05" db="EMBL/GenBank/DDBJ databases">
        <title>Draft genome sequence of Nonomuraea zeae DSM 100528.</title>
        <authorList>
            <person name="Saricaoglu S."/>
            <person name="Isik K."/>
        </authorList>
    </citation>
    <scope>NUCLEOTIDE SEQUENCE [LARGE SCALE GENOMIC DNA]</scope>
    <source>
        <strain evidence="5 6">DSM 100528</strain>
    </source>
</reference>
<proteinExistence type="predicted"/>
<dbReference type="GO" id="GO:0005829">
    <property type="term" value="C:cytosol"/>
    <property type="evidence" value="ECO:0007669"/>
    <property type="project" value="TreeGrafter"/>
</dbReference>
<feature type="region of interest" description="Disordered" evidence="3">
    <location>
        <begin position="161"/>
        <end position="180"/>
    </location>
</feature>
<comment type="caution">
    <text evidence="5">The sequence shown here is derived from an EMBL/GenBank/DDBJ whole genome shotgun (WGS) entry which is preliminary data.</text>
</comment>
<dbReference type="PANTHER" id="PTHR30137:SF8">
    <property type="entry name" value="BLR5498 PROTEIN"/>
    <property type="match status" value="1"/>
</dbReference>
<dbReference type="SUPFAM" id="SSF51679">
    <property type="entry name" value="Bacterial luciferase-like"/>
    <property type="match status" value="1"/>
</dbReference>
<dbReference type="Gene3D" id="3.20.20.30">
    <property type="entry name" value="Luciferase-like domain"/>
    <property type="match status" value="1"/>
</dbReference>
<organism evidence="5 6">
    <name type="scientific">Nonomuraea zeae</name>
    <dbReference type="NCBI Taxonomy" id="1642303"/>
    <lineage>
        <taxon>Bacteria</taxon>
        <taxon>Bacillati</taxon>
        <taxon>Actinomycetota</taxon>
        <taxon>Actinomycetes</taxon>
        <taxon>Streptosporangiales</taxon>
        <taxon>Streptosporangiaceae</taxon>
        <taxon>Nonomuraea</taxon>
    </lineage>
</organism>
<evidence type="ECO:0000256" key="2">
    <source>
        <dbReference type="ARBA" id="ARBA00023033"/>
    </source>
</evidence>
<accession>A0A5S4G3Z1</accession>
<dbReference type="EMBL" id="VCKX01000160">
    <property type="protein sequence ID" value="TMR27727.1"/>
    <property type="molecule type" value="Genomic_DNA"/>
</dbReference>
<evidence type="ECO:0000256" key="1">
    <source>
        <dbReference type="ARBA" id="ARBA00023002"/>
    </source>
</evidence>
<evidence type="ECO:0000313" key="5">
    <source>
        <dbReference type="EMBL" id="TMR27727.1"/>
    </source>
</evidence>
<sequence length="342" mass="37843">MKFLASTLLSTDPALSLPGETEHDRLRATVDLAVWAEQVGYDAFGVGERHNPGFLSSSPAVLLAHIAARTTSIRLFTTVTVLPLNDPVRVAEDYAMLDHVSGGRLELIIGKGNDQPSLQLLGVPQEEQWDRLEEGYELLRRLWREESVTWSGRFRPELREATTRPRPYQRPAPRVWHGSASSERSTELAATWGDPLYSANGFKPVEHYLGLVRHYRERLVHHGHDPADIPLAVGAHSPVIATRSQDAYELARPAFERFRRLPVAAAGGFPYESLEDFAERGSALIGSPAQVADKLLALHGQFGNELFGVGFEGFFFTDAATTTGHLERFFAEVAPVVRAELG</sequence>
<dbReference type="PANTHER" id="PTHR30137">
    <property type="entry name" value="LUCIFERASE-LIKE MONOOXYGENASE"/>
    <property type="match status" value="1"/>
</dbReference>
<evidence type="ECO:0000256" key="3">
    <source>
        <dbReference type="SAM" id="MobiDB-lite"/>
    </source>
</evidence>
<name>A0A5S4G3Z1_9ACTN</name>
<dbReference type="RefSeq" id="WP_138694685.1">
    <property type="nucleotide sequence ID" value="NZ_JBHSAZ010000107.1"/>
</dbReference>
<evidence type="ECO:0000313" key="6">
    <source>
        <dbReference type="Proteomes" id="UP000306628"/>
    </source>
</evidence>
<gene>
    <name evidence="5" type="ORF">ETD85_38095</name>
</gene>